<dbReference type="Proteomes" id="UP000267464">
    <property type="component" value="Unassembled WGS sequence"/>
</dbReference>
<accession>A0A3N7HU26</accession>
<evidence type="ECO:0000313" key="2">
    <source>
        <dbReference type="Proteomes" id="UP000267464"/>
    </source>
</evidence>
<name>A0A3N7HU26_9BURK</name>
<organism evidence="1 2">
    <name type="scientific">Piscinibacter terrae</name>
    <dbReference type="NCBI Taxonomy" id="2496871"/>
    <lineage>
        <taxon>Bacteria</taxon>
        <taxon>Pseudomonadati</taxon>
        <taxon>Pseudomonadota</taxon>
        <taxon>Betaproteobacteria</taxon>
        <taxon>Burkholderiales</taxon>
        <taxon>Sphaerotilaceae</taxon>
        <taxon>Piscinibacter</taxon>
    </lineage>
</organism>
<comment type="caution">
    <text evidence="1">The sequence shown here is derived from an EMBL/GenBank/DDBJ whole genome shotgun (WGS) entry which is preliminary data.</text>
</comment>
<keyword evidence="1" id="KW-0808">Transferase</keyword>
<dbReference type="Gene3D" id="3.40.50.300">
    <property type="entry name" value="P-loop containing nucleotide triphosphate hydrolases"/>
    <property type="match status" value="1"/>
</dbReference>
<dbReference type="GO" id="GO:0016301">
    <property type="term" value="F:kinase activity"/>
    <property type="evidence" value="ECO:0007669"/>
    <property type="project" value="UniProtKB-KW"/>
</dbReference>
<protein>
    <submittedName>
        <fullName evidence="1">Kinase</fullName>
    </submittedName>
</protein>
<dbReference type="OrthoDB" id="8913805at2"/>
<dbReference type="AlphaFoldDB" id="A0A3N7HU26"/>
<evidence type="ECO:0000313" key="1">
    <source>
        <dbReference type="EMBL" id="RQP25810.1"/>
    </source>
</evidence>
<dbReference type="SUPFAM" id="SSF52540">
    <property type="entry name" value="P-loop containing nucleoside triphosphate hydrolases"/>
    <property type="match status" value="1"/>
</dbReference>
<gene>
    <name evidence="1" type="ORF">DZC73_01725</name>
</gene>
<dbReference type="EMBL" id="QUSW01000001">
    <property type="protein sequence ID" value="RQP25810.1"/>
    <property type="molecule type" value="Genomic_DNA"/>
</dbReference>
<dbReference type="InterPro" id="IPR027417">
    <property type="entry name" value="P-loop_NTPase"/>
</dbReference>
<dbReference type="RefSeq" id="WP_124538472.1">
    <property type="nucleotide sequence ID" value="NZ_QUSW01000001.1"/>
</dbReference>
<reference evidence="1 2" key="2">
    <citation type="submission" date="2018-12" db="EMBL/GenBank/DDBJ databases">
        <title>Rhizobacter gummiphilus sp. nov., a rubber-degrading bacterium isolated from the soil of a botanical garden in Japan.</title>
        <authorList>
            <person name="Shunsuke S.S."/>
        </authorList>
    </citation>
    <scope>NUCLEOTIDE SEQUENCE [LARGE SCALE GENOMIC DNA]</scope>
    <source>
        <strain evidence="1 2">S-16</strain>
    </source>
</reference>
<reference evidence="1 2" key="1">
    <citation type="submission" date="2018-08" db="EMBL/GenBank/DDBJ databases">
        <authorList>
            <person name="Khan S.A."/>
            <person name="Jeon C.O."/>
            <person name="Chun B.H."/>
            <person name="Jeong S.E."/>
        </authorList>
    </citation>
    <scope>NUCLEOTIDE SEQUENCE [LARGE SCALE GENOMIC DNA]</scope>
    <source>
        <strain evidence="1 2">S-16</strain>
    </source>
</reference>
<proteinExistence type="predicted"/>
<sequence length="166" mass="18439">MAEARSTLSPPYCIDPDQFLDLSGAVPVGREDVRAAWDQAYALVTQRLTELGAEATFYLVFGLQGAGKSTWVAANSLRFPPRAVYLSGPLPSRKHRERALAIVRDAGCRCVGVWINEPFDVAFERNARRTGLARIKEEAMRHVEQNLEPPSLEEGFHEVIEVRSGT</sequence>
<keyword evidence="2" id="KW-1185">Reference proteome</keyword>
<keyword evidence="1" id="KW-0418">Kinase</keyword>